<comment type="caution">
    <text evidence="9">The sequence shown here is derived from an EMBL/GenBank/DDBJ whole genome shotgun (WGS) entry which is preliminary data.</text>
</comment>
<feature type="domain" description="Chitin-binding type-2" evidence="8">
    <location>
        <begin position="384"/>
        <end position="441"/>
    </location>
</feature>
<dbReference type="PROSITE" id="PS50940">
    <property type="entry name" value="CHIT_BIND_II"/>
    <property type="match status" value="5"/>
</dbReference>
<feature type="compositionally biased region" description="Low complexity" evidence="6">
    <location>
        <begin position="869"/>
        <end position="888"/>
    </location>
</feature>
<keyword evidence="10" id="KW-1185">Reference proteome</keyword>
<dbReference type="GO" id="GO:0006508">
    <property type="term" value="P:proteolysis"/>
    <property type="evidence" value="ECO:0007669"/>
    <property type="project" value="UniProtKB-KW"/>
</dbReference>
<evidence type="ECO:0000256" key="4">
    <source>
        <dbReference type="ARBA" id="ARBA00023157"/>
    </source>
</evidence>
<feature type="compositionally biased region" description="Low complexity" evidence="6">
    <location>
        <begin position="795"/>
        <end position="811"/>
    </location>
</feature>
<proteinExistence type="predicted"/>
<dbReference type="Proteomes" id="UP001168972">
    <property type="component" value="Unassembled WGS sequence"/>
</dbReference>
<feature type="compositionally biased region" description="Polar residues" evidence="6">
    <location>
        <begin position="1125"/>
        <end position="1146"/>
    </location>
</feature>
<dbReference type="Pfam" id="PF01607">
    <property type="entry name" value="CBM_14"/>
    <property type="match status" value="5"/>
</dbReference>
<feature type="compositionally biased region" description="Low complexity" evidence="6">
    <location>
        <begin position="753"/>
        <end position="784"/>
    </location>
</feature>
<evidence type="ECO:0000313" key="9">
    <source>
        <dbReference type="EMBL" id="KAK0180173.1"/>
    </source>
</evidence>
<keyword evidence="2 5" id="KW-0378">Hydrolase</keyword>
<evidence type="ECO:0000256" key="1">
    <source>
        <dbReference type="ARBA" id="ARBA00022670"/>
    </source>
</evidence>
<dbReference type="GO" id="GO:0008061">
    <property type="term" value="F:chitin binding"/>
    <property type="evidence" value="ECO:0007669"/>
    <property type="project" value="InterPro"/>
</dbReference>
<gene>
    <name evidence="9" type="ORF">PV327_005842</name>
</gene>
<evidence type="ECO:0000256" key="5">
    <source>
        <dbReference type="RuleBase" id="RU363034"/>
    </source>
</evidence>
<feature type="domain" description="Chitin-binding type-2" evidence="8">
    <location>
        <begin position="45"/>
        <end position="104"/>
    </location>
</feature>
<dbReference type="GO" id="GO:0004252">
    <property type="term" value="F:serine-type endopeptidase activity"/>
    <property type="evidence" value="ECO:0007669"/>
    <property type="project" value="InterPro"/>
</dbReference>
<feature type="region of interest" description="Disordered" evidence="6">
    <location>
        <begin position="855"/>
        <end position="965"/>
    </location>
</feature>
<dbReference type="EMBL" id="JAQQBR010000003">
    <property type="protein sequence ID" value="KAK0180173.1"/>
    <property type="molecule type" value="Genomic_DNA"/>
</dbReference>
<dbReference type="SUPFAM" id="SSF50494">
    <property type="entry name" value="Trypsin-like serine proteases"/>
    <property type="match status" value="1"/>
</dbReference>
<sequence length="1448" mass="157487">MIHIIFEPQYQPIVFECSVKMFRISLIVISIGFFSFSSASPDQCIGKCPTGSPNNDVFLIPHVNCEMFCQCVYGRPVEMICPPGLHYSEKERVCADPFLANCTRPFESKRIIKNNDDEGDEDDKDCIEKCSWITESFDGRSVTFSHRECRKYCKCNYHSTVVHKCPSNFHYSQALGVCTYQKDAKCIGIIDDDPLDDCCECPDISSSTTSQPSSTTPTTTRTTSTTSEPSSTTTSKPSSTTTSKPSSTTTSNPDASGCIGTCSIWEEDGQVEHLPHKDCTKFCKCDFGVPKVIDCPRPLFFNPDLKVCDRPSHAGCTGDKPGPPTSPGSSTKPTWGPSSEPTDSSTSSWTQSPSTARWTESTPTSGWTPTSSTPGDVSGCVGTCSLCDDDNDKVCHLPHKDCTKFCKCDYGVAVVFDCPAPLHFNPKLSVCDRPSAAGCKGDKPPPPIPGVTPSKPPPEDTPSPPAPTPGDVSGCIGSCSLWDDSEKVRHLPHKDCTKFCKCDFGTPYVIDCPKPLHFNPKLEVCDRPGHAQCTGIGGENPEDDGNGVARNARNIRNLPCVSLRTGETGVCMFAFNCVKANGTHLGTCLDRFYFGSCCKIIDESTDNYHQDNTIDDTSSLSSFITTGKPFESNDIPDYKIKTKPEHSPSLLTTKIPMTTAMPDTTKIIKTTTTESSIGLSTFQSVQSSVASSTVMKTTAVNTQSYTTASHRVSSTTESSAKRPSTVTSSKPTLNSTLTENRNPPATRFPPRNTSTTTTTTQLPSTTVKTTTKPTQKPKLTTTTTARPISVVTKRPVVSTSTKKPSTVTKRPQATSKPLPTSRPSGETIATTRLPSTLITNPTKSSTPTSTILITKKPTQVSSSTNKLPVTTTTTTTTVRSTTRKSTTVARPSVTTSKPRPSSHPTKTSSIISTKPTIKSTSRPTVDSSDKTRPSLTSVRPTTKPKPTGKPAGKPTGKPTKPFKPVKPIQNITVETAVNKLSNVTHTTRITIEPTNVITTIMMTNKPTTISTTSTPTTLITTSTTRITTTTNNPTTITNEILQSTVTPGIITWSSNSDDLITESPVASSTQSSNAAAITTTHLQDDSTDTVWSPITTPDGWIMIQSPSTKKPGNLDETNTELKPTKFSSTSAEPLTSESITQRTTSTLKPTVPTVAASSIVDTSSIPLVVTTTTPVSSSMMPTDRINMSDYKQVCGRRIFPESRIVGGERSAFGKWPWQISLRQWRTSAFLHKCGAALLNENWAITAAHCVENVPPSDLLLRMGEHDLAHEDEPYGFQERRVQIVASHPQFDPRTFEYDLALLRFYEPLLPFQPNLLPICLPDDDEEYVDRTAYVTGWGRLYEDGPLPSVLQEVSVPVINNTVCESMYRNAGYIEHIPHIFICAGWRKGGFDSCEGDSGGPLVIQRPRDKRWILAGVISWGIGCAEPNQPGVYTRISEFREWINQILQF</sequence>
<dbReference type="InterPro" id="IPR009003">
    <property type="entry name" value="Peptidase_S1_PA"/>
</dbReference>
<name>A0AA39KZZ6_MICHY</name>
<dbReference type="SMART" id="SM00020">
    <property type="entry name" value="Tryp_SPc"/>
    <property type="match status" value="1"/>
</dbReference>
<dbReference type="InterPro" id="IPR001254">
    <property type="entry name" value="Trypsin_dom"/>
</dbReference>
<dbReference type="SUPFAM" id="SSF57625">
    <property type="entry name" value="Invertebrate chitin-binding proteins"/>
    <property type="match status" value="5"/>
</dbReference>
<dbReference type="PROSITE" id="PS00135">
    <property type="entry name" value="TRYPSIN_SER"/>
    <property type="match status" value="1"/>
</dbReference>
<feature type="domain" description="Chitin-binding type-2" evidence="8">
    <location>
        <begin position="127"/>
        <end position="188"/>
    </location>
</feature>
<feature type="domain" description="Chitin-binding type-2" evidence="8">
    <location>
        <begin position="476"/>
        <end position="535"/>
    </location>
</feature>
<feature type="compositionally biased region" description="Polar residues" evidence="6">
    <location>
        <begin position="859"/>
        <end position="868"/>
    </location>
</feature>
<feature type="region of interest" description="Disordered" evidence="6">
    <location>
        <begin position="1097"/>
        <end position="1146"/>
    </location>
</feature>
<dbReference type="PRINTS" id="PR00722">
    <property type="entry name" value="CHYMOTRYPSIN"/>
</dbReference>
<evidence type="ECO:0000256" key="6">
    <source>
        <dbReference type="SAM" id="MobiDB-lite"/>
    </source>
</evidence>
<dbReference type="PROSITE" id="PS50240">
    <property type="entry name" value="TRYPSIN_DOM"/>
    <property type="match status" value="1"/>
</dbReference>
<dbReference type="InterPro" id="IPR002557">
    <property type="entry name" value="Chitin-bd_dom"/>
</dbReference>
<feature type="compositionally biased region" description="Low complexity" evidence="6">
    <location>
        <begin position="204"/>
        <end position="251"/>
    </location>
</feature>
<dbReference type="PANTHER" id="PTHR24252:SF7">
    <property type="entry name" value="HYALIN"/>
    <property type="match status" value="1"/>
</dbReference>
<feature type="region of interest" description="Disordered" evidence="6">
    <location>
        <begin position="204"/>
        <end position="254"/>
    </location>
</feature>
<feature type="region of interest" description="Disordered" evidence="6">
    <location>
        <begin position="438"/>
        <end position="469"/>
    </location>
</feature>
<protein>
    <recommendedName>
        <fullName evidence="11">Serine proteinase stubble</fullName>
    </recommendedName>
</protein>
<dbReference type="Pfam" id="PF00089">
    <property type="entry name" value="Trypsin"/>
    <property type="match status" value="1"/>
</dbReference>
<reference evidence="9" key="1">
    <citation type="journal article" date="2023" name="bioRxiv">
        <title>Scaffold-level genome assemblies of two parasitoid biocontrol wasps reveal the parthenogenesis mechanism and an associated novel virus.</title>
        <authorList>
            <person name="Inwood S."/>
            <person name="Skelly J."/>
            <person name="Guhlin J."/>
            <person name="Harrop T."/>
            <person name="Goldson S."/>
            <person name="Dearden P."/>
        </authorList>
    </citation>
    <scope>NUCLEOTIDE SEQUENCE</scope>
    <source>
        <strain evidence="9">Lincoln</strain>
        <tissue evidence="9">Whole body</tissue>
    </source>
</reference>
<dbReference type="InterPro" id="IPR018114">
    <property type="entry name" value="TRYPSIN_HIS"/>
</dbReference>
<dbReference type="InterPro" id="IPR043504">
    <property type="entry name" value="Peptidase_S1_PA_chymotrypsin"/>
</dbReference>
<keyword evidence="4" id="KW-1015">Disulfide bond</keyword>
<feature type="compositionally biased region" description="Low complexity" evidence="6">
    <location>
        <begin position="327"/>
        <end position="375"/>
    </location>
</feature>
<feature type="domain" description="Chitin-binding type-2" evidence="8">
    <location>
        <begin position="259"/>
        <end position="318"/>
    </location>
</feature>
<dbReference type="SMART" id="SM00494">
    <property type="entry name" value="ChtBD2"/>
    <property type="match status" value="5"/>
</dbReference>
<keyword evidence="1 5" id="KW-0645">Protease</keyword>
<dbReference type="PANTHER" id="PTHR24252">
    <property type="entry name" value="ACROSIN-RELATED"/>
    <property type="match status" value="1"/>
</dbReference>
<dbReference type="GO" id="GO:0005576">
    <property type="term" value="C:extracellular region"/>
    <property type="evidence" value="ECO:0007669"/>
    <property type="project" value="InterPro"/>
</dbReference>
<evidence type="ECO:0000259" key="8">
    <source>
        <dbReference type="PROSITE" id="PS50940"/>
    </source>
</evidence>
<evidence type="ECO:0000259" key="7">
    <source>
        <dbReference type="PROSITE" id="PS50240"/>
    </source>
</evidence>
<feature type="compositionally biased region" description="Pro residues" evidence="6">
    <location>
        <begin position="444"/>
        <end position="468"/>
    </location>
</feature>
<dbReference type="InterPro" id="IPR033116">
    <property type="entry name" value="TRYPSIN_SER"/>
</dbReference>
<evidence type="ECO:0000256" key="2">
    <source>
        <dbReference type="ARBA" id="ARBA00022801"/>
    </source>
</evidence>
<reference evidence="9" key="2">
    <citation type="submission" date="2023-03" db="EMBL/GenBank/DDBJ databases">
        <authorList>
            <person name="Inwood S.N."/>
            <person name="Skelly J.G."/>
            <person name="Guhlin J."/>
            <person name="Harrop T.W.R."/>
            <person name="Goldson S.G."/>
            <person name="Dearden P.K."/>
        </authorList>
    </citation>
    <scope>NUCLEOTIDE SEQUENCE</scope>
    <source>
        <strain evidence="9">Lincoln</strain>
        <tissue evidence="9">Whole body</tissue>
    </source>
</reference>
<feature type="compositionally biased region" description="Low complexity" evidence="6">
    <location>
        <begin position="940"/>
        <end position="959"/>
    </location>
</feature>
<feature type="region of interest" description="Disordered" evidence="6">
    <location>
        <begin position="705"/>
        <end position="827"/>
    </location>
</feature>
<feature type="compositionally biased region" description="Polar residues" evidence="6">
    <location>
        <begin position="812"/>
        <end position="827"/>
    </location>
</feature>
<evidence type="ECO:0000256" key="3">
    <source>
        <dbReference type="ARBA" id="ARBA00022825"/>
    </source>
</evidence>
<dbReference type="PROSITE" id="PS00134">
    <property type="entry name" value="TRYPSIN_HIS"/>
    <property type="match status" value="1"/>
</dbReference>
<dbReference type="FunFam" id="2.40.10.10:FF:000006">
    <property type="entry name" value="Serine proteinase stubble"/>
    <property type="match status" value="1"/>
</dbReference>
<keyword evidence="3 5" id="KW-0720">Serine protease</keyword>
<feature type="domain" description="Peptidase S1" evidence="7">
    <location>
        <begin position="1204"/>
        <end position="1447"/>
    </location>
</feature>
<evidence type="ECO:0000313" key="10">
    <source>
        <dbReference type="Proteomes" id="UP001168972"/>
    </source>
</evidence>
<accession>A0AA39KZZ6</accession>
<organism evidence="9 10">
    <name type="scientific">Microctonus hyperodae</name>
    <name type="common">Parasitoid wasp</name>
    <dbReference type="NCBI Taxonomy" id="165561"/>
    <lineage>
        <taxon>Eukaryota</taxon>
        <taxon>Metazoa</taxon>
        <taxon>Ecdysozoa</taxon>
        <taxon>Arthropoda</taxon>
        <taxon>Hexapoda</taxon>
        <taxon>Insecta</taxon>
        <taxon>Pterygota</taxon>
        <taxon>Neoptera</taxon>
        <taxon>Endopterygota</taxon>
        <taxon>Hymenoptera</taxon>
        <taxon>Apocrita</taxon>
        <taxon>Ichneumonoidea</taxon>
        <taxon>Braconidae</taxon>
        <taxon>Euphorinae</taxon>
        <taxon>Microctonus</taxon>
    </lineage>
</organism>
<dbReference type="Gene3D" id="2.170.140.10">
    <property type="entry name" value="Chitin binding domain"/>
    <property type="match status" value="5"/>
</dbReference>
<dbReference type="Gene3D" id="2.40.10.10">
    <property type="entry name" value="Trypsin-like serine proteases"/>
    <property type="match status" value="1"/>
</dbReference>
<feature type="compositionally biased region" description="Polar residues" evidence="6">
    <location>
        <begin position="705"/>
        <end position="743"/>
    </location>
</feature>
<feature type="compositionally biased region" description="Low complexity" evidence="6">
    <location>
        <begin position="902"/>
        <end position="921"/>
    </location>
</feature>
<dbReference type="InterPro" id="IPR036508">
    <property type="entry name" value="Chitin-bd_dom_sf"/>
</dbReference>
<dbReference type="InterPro" id="IPR001314">
    <property type="entry name" value="Peptidase_S1A"/>
</dbReference>
<feature type="region of interest" description="Disordered" evidence="6">
    <location>
        <begin position="316"/>
        <end position="376"/>
    </location>
</feature>
<evidence type="ECO:0008006" key="11">
    <source>
        <dbReference type="Google" id="ProtNLM"/>
    </source>
</evidence>
<dbReference type="CDD" id="cd00190">
    <property type="entry name" value="Tryp_SPc"/>
    <property type="match status" value="1"/>
</dbReference>